<evidence type="ECO:0000259" key="1">
    <source>
        <dbReference type="Pfam" id="PF09977"/>
    </source>
</evidence>
<comment type="caution">
    <text evidence="2">The sequence shown here is derived from an EMBL/GenBank/DDBJ whole genome shotgun (WGS) entry which is preliminary data.</text>
</comment>
<dbReference type="EMBL" id="FCOB02000047">
    <property type="protein sequence ID" value="SAL01631.1"/>
    <property type="molecule type" value="Genomic_DNA"/>
</dbReference>
<evidence type="ECO:0000313" key="2">
    <source>
        <dbReference type="EMBL" id="SAL01631.1"/>
    </source>
</evidence>
<protein>
    <recommendedName>
        <fullName evidence="1">DUF2134 domain-containing protein</fullName>
    </recommendedName>
</protein>
<dbReference type="InterPro" id="IPR018705">
    <property type="entry name" value="DUF2134_membrane"/>
</dbReference>
<feature type="domain" description="DUF2134" evidence="1">
    <location>
        <begin position="39"/>
        <end position="144"/>
    </location>
</feature>
<reference evidence="2" key="1">
    <citation type="submission" date="2016-01" db="EMBL/GenBank/DDBJ databases">
        <authorList>
            <person name="Peeters C."/>
        </authorList>
    </citation>
    <scope>NUCLEOTIDE SEQUENCE [LARGE SCALE GENOMIC DNA]</scope>
    <source>
        <strain evidence="2">LMG 29326</strain>
    </source>
</reference>
<name>A0A158E406_9BURK</name>
<dbReference type="Pfam" id="PF09977">
    <property type="entry name" value="Tad_C"/>
    <property type="match status" value="1"/>
</dbReference>
<evidence type="ECO:0000313" key="3">
    <source>
        <dbReference type="Proteomes" id="UP000054978"/>
    </source>
</evidence>
<proteinExistence type="predicted"/>
<dbReference type="OrthoDB" id="8894266at2"/>
<sequence length="322" mass="32412">MPVVLLMALMAGAVAVDMGHLYVVQAELQTAADSAALNGAAALFPSSGSAPNWSAAQSAATSAVGLNASDSVTLHDGSIQSGYWNVSGSPAGMQATTIVPGNNDTAAVQVTVSRAPGLNGGPVSYFLAPLFGMKNGPVSATSVAMVSGPGLIAAGGLFPMAISKCMVQNFLNTGPSVAVLIGDGGTPPSTCPSTASGQWTNLGTGTNGASTVQNLMNSSPVSINDLINLVTDTGVKASLYKDVKQNANLVGATVVVPVINDASSTVPQQVVGFAAFHITGANWQSNKKYITGYFVPGYKIPTTGNGQVGPYYGAYLPARLAK</sequence>
<accession>A0A158E406</accession>
<gene>
    <name evidence="2" type="ORF">AWB83_06446</name>
</gene>
<organism evidence="2 3">
    <name type="scientific">Caballeronia ptereochthonis</name>
    <dbReference type="NCBI Taxonomy" id="1777144"/>
    <lineage>
        <taxon>Bacteria</taxon>
        <taxon>Pseudomonadati</taxon>
        <taxon>Pseudomonadota</taxon>
        <taxon>Betaproteobacteria</taxon>
        <taxon>Burkholderiales</taxon>
        <taxon>Burkholderiaceae</taxon>
        <taxon>Caballeronia</taxon>
    </lineage>
</organism>
<dbReference type="Proteomes" id="UP000054978">
    <property type="component" value="Unassembled WGS sequence"/>
</dbReference>
<keyword evidence="3" id="KW-1185">Reference proteome</keyword>
<dbReference type="STRING" id="1777144.AWB83_06446"/>
<dbReference type="AlphaFoldDB" id="A0A158E406"/>